<gene>
    <name evidence="1" type="ORF">GD597_17945</name>
</gene>
<dbReference type="Proteomes" id="UP000598971">
    <property type="component" value="Unassembled WGS sequence"/>
</dbReference>
<organism evidence="1 2">
    <name type="scientific">Limnovirga soli</name>
    <dbReference type="NCBI Taxonomy" id="2656915"/>
    <lineage>
        <taxon>Bacteria</taxon>
        <taxon>Pseudomonadati</taxon>
        <taxon>Bacteroidota</taxon>
        <taxon>Chitinophagia</taxon>
        <taxon>Chitinophagales</taxon>
        <taxon>Chitinophagaceae</taxon>
        <taxon>Limnovirga</taxon>
    </lineage>
</organism>
<dbReference type="EMBL" id="WHPF01000014">
    <property type="protein sequence ID" value="NNV57359.1"/>
    <property type="molecule type" value="Genomic_DNA"/>
</dbReference>
<comment type="caution">
    <text evidence="1">The sequence shown here is derived from an EMBL/GenBank/DDBJ whole genome shotgun (WGS) entry which is preliminary data.</text>
</comment>
<reference evidence="1" key="1">
    <citation type="submission" date="2019-10" db="EMBL/GenBank/DDBJ databases">
        <title>Draft genome sequence of Panacibacter sp. KCS-6.</title>
        <authorList>
            <person name="Yim K.J."/>
        </authorList>
    </citation>
    <scope>NUCLEOTIDE SEQUENCE</scope>
    <source>
        <strain evidence="1">KCS-6</strain>
    </source>
</reference>
<evidence type="ECO:0000313" key="2">
    <source>
        <dbReference type="Proteomes" id="UP000598971"/>
    </source>
</evidence>
<dbReference type="PROSITE" id="PS51257">
    <property type="entry name" value="PROKAR_LIPOPROTEIN"/>
    <property type="match status" value="1"/>
</dbReference>
<dbReference type="AlphaFoldDB" id="A0A8J8FJA3"/>
<keyword evidence="2" id="KW-1185">Reference proteome</keyword>
<protein>
    <submittedName>
        <fullName evidence="1">Uncharacterized protein</fullName>
    </submittedName>
</protein>
<accession>A0A8J8FJA3</accession>
<sequence length="242" mass="26979">MKQVLFTISFLVIVSCSIAQVKKSDFKGLLSAHCTKARLEYDLSIEVEDVDDMAVTSNFYMVTFPLLVDSTSNPIIKKNSAAIKKFMKNLVFFGDSKEGYFLSDHNKLPFIVLKKETGESVLILNALKSDDILNTLKLTAKERAAKEAEAWILPALNEIPDDLDKLGLKTIGINIVYASKDFSDDSYGATKAENLVVLAPIIQVKKYKNGDITENQLLKLSEAYMCSREVGNELKKIDLVIQ</sequence>
<name>A0A8J8FJA3_9BACT</name>
<evidence type="ECO:0000313" key="1">
    <source>
        <dbReference type="EMBL" id="NNV57359.1"/>
    </source>
</evidence>
<dbReference type="RefSeq" id="WP_171609306.1">
    <property type="nucleotide sequence ID" value="NZ_WHPF01000014.1"/>
</dbReference>
<proteinExistence type="predicted"/>